<keyword evidence="3" id="KW-1185">Reference proteome</keyword>
<gene>
    <name evidence="2" type="ORF">GCM10011492_00580</name>
</gene>
<dbReference type="EMBL" id="BMHI01000001">
    <property type="protein sequence ID" value="GGB14789.1"/>
    <property type="molecule type" value="Genomic_DNA"/>
</dbReference>
<dbReference type="NCBIfam" id="NF047428">
    <property type="entry name" value="ribo_Myco_bL37"/>
    <property type="match status" value="1"/>
</dbReference>
<evidence type="ECO:0000256" key="1">
    <source>
        <dbReference type="SAM" id="MobiDB-lite"/>
    </source>
</evidence>
<feature type="compositionally biased region" description="Basic residues" evidence="1">
    <location>
        <begin position="48"/>
        <end position="69"/>
    </location>
</feature>
<dbReference type="Pfam" id="PF26427">
    <property type="entry name" value="HR_L37"/>
    <property type="match status" value="1"/>
</dbReference>
<protein>
    <submittedName>
        <fullName evidence="2">Uncharacterized protein</fullName>
    </submittedName>
</protein>
<proteinExistence type="predicted"/>
<reference evidence="2" key="1">
    <citation type="journal article" date="2014" name="Int. J. Syst. Evol. Microbiol.">
        <title>Complete genome sequence of Corynebacterium casei LMG S-19264T (=DSM 44701T), isolated from a smear-ripened cheese.</title>
        <authorList>
            <consortium name="US DOE Joint Genome Institute (JGI-PGF)"/>
            <person name="Walter F."/>
            <person name="Albersmeier A."/>
            <person name="Kalinowski J."/>
            <person name="Ruckert C."/>
        </authorList>
    </citation>
    <scope>NUCLEOTIDE SEQUENCE</scope>
    <source>
        <strain evidence="2">CGMCC 1.15085</strain>
    </source>
</reference>
<comment type="caution">
    <text evidence="2">The sequence shown here is derived from an EMBL/GenBank/DDBJ whole genome shotgun (WGS) entry which is preliminary data.</text>
</comment>
<sequence length="69" mass="8112">MTYISQPETTRNPVLDETFTLRACEMMARPRSRQHQLPLDRQEFTMSKRARKRRSRKGKAANHGKKPNA</sequence>
<organism evidence="2 3">
    <name type="scientific">Flexivirga endophytica</name>
    <dbReference type="NCBI Taxonomy" id="1849103"/>
    <lineage>
        <taxon>Bacteria</taxon>
        <taxon>Bacillati</taxon>
        <taxon>Actinomycetota</taxon>
        <taxon>Actinomycetes</taxon>
        <taxon>Micrococcales</taxon>
        <taxon>Dermacoccaceae</taxon>
        <taxon>Flexivirga</taxon>
    </lineage>
</organism>
<evidence type="ECO:0000313" key="3">
    <source>
        <dbReference type="Proteomes" id="UP000636793"/>
    </source>
</evidence>
<name>A0A916SSV4_9MICO</name>
<dbReference type="AlphaFoldDB" id="A0A916SSV4"/>
<dbReference type="Proteomes" id="UP000636793">
    <property type="component" value="Unassembled WGS sequence"/>
</dbReference>
<reference evidence="2" key="2">
    <citation type="submission" date="2020-09" db="EMBL/GenBank/DDBJ databases">
        <authorList>
            <person name="Sun Q."/>
            <person name="Zhou Y."/>
        </authorList>
    </citation>
    <scope>NUCLEOTIDE SEQUENCE</scope>
    <source>
        <strain evidence="2">CGMCC 1.15085</strain>
    </source>
</reference>
<feature type="region of interest" description="Disordered" evidence="1">
    <location>
        <begin position="29"/>
        <end position="69"/>
    </location>
</feature>
<accession>A0A916SSV4</accession>
<evidence type="ECO:0000313" key="2">
    <source>
        <dbReference type="EMBL" id="GGB14789.1"/>
    </source>
</evidence>
<dbReference type="InterPro" id="IPR058090">
    <property type="entry name" value="bL37_actino"/>
</dbReference>